<dbReference type="PANTHER" id="PTHR30489">
    <property type="entry name" value="LIPOPROTEIN-RELEASING SYSTEM TRANSMEMBRANE PROTEIN LOLE"/>
    <property type="match status" value="1"/>
</dbReference>
<reference evidence="10 11" key="1">
    <citation type="submission" date="2016-10" db="EMBL/GenBank/DDBJ databases">
        <authorList>
            <person name="de Groot N.N."/>
        </authorList>
    </citation>
    <scope>NUCLEOTIDE SEQUENCE [LARGE SCALE GENOMIC DNA]</scope>
    <source>
        <strain evidence="10 11">DSM 26000</strain>
    </source>
</reference>
<dbReference type="Pfam" id="PF02687">
    <property type="entry name" value="FtsX"/>
    <property type="match status" value="1"/>
</dbReference>
<evidence type="ECO:0000256" key="2">
    <source>
        <dbReference type="ARBA" id="ARBA00005236"/>
    </source>
</evidence>
<keyword evidence="11" id="KW-1185">Reference proteome</keyword>
<feature type="transmembrane region" description="Helical" evidence="7">
    <location>
        <begin position="320"/>
        <end position="347"/>
    </location>
</feature>
<feature type="transmembrane region" description="Helical" evidence="7">
    <location>
        <begin position="275"/>
        <end position="299"/>
    </location>
</feature>
<dbReference type="Proteomes" id="UP000198931">
    <property type="component" value="Unassembled WGS sequence"/>
</dbReference>
<dbReference type="EMBL" id="FOQT01000002">
    <property type="protein sequence ID" value="SFI10759.1"/>
    <property type="molecule type" value="Genomic_DNA"/>
</dbReference>
<accession>A0A1I3FHS2</accession>
<evidence type="ECO:0000259" key="9">
    <source>
        <dbReference type="Pfam" id="PF12704"/>
    </source>
</evidence>
<keyword evidence="6 7" id="KW-0472">Membrane</keyword>
<evidence type="ECO:0000313" key="11">
    <source>
        <dbReference type="Proteomes" id="UP000198931"/>
    </source>
</evidence>
<dbReference type="InterPro" id="IPR003838">
    <property type="entry name" value="ABC3_permease_C"/>
</dbReference>
<gene>
    <name evidence="10" type="ORF">SAMN05443292_1392</name>
</gene>
<keyword evidence="5 7" id="KW-1133">Transmembrane helix</keyword>
<comment type="similarity">
    <text evidence="2">Belongs to the ABC-4 integral membrane protein family. LolC/E subfamily.</text>
</comment>
<keyword evidence="10" id="KW-0449">Lipoprotein</keyword>
<evidence type="ECO:0000256" key="7">
    <source>
        <dbReference type="SAM" id="Phobius"/>
    </source>
</evidence>
<sequence>MKFPLYFSKKIAFSKDNKNNLSRVIVFIGRLSVALGIIVSLITVSTGLGSKKAIKEKLSDFSGHISIKSTRSNSSYNSTVLDNTSFYPEKIKSLPEVESIQKYATVSGILRNKDNFAGIIYKGVGKDFDALRFKKFLVAGVSPKISEEGYSNEIAVSQKIATDLNLKVKDSIVAIFSKENKNPIYRKFEVVGIYKTDIKMIDDLFIIGDINQVRKIQEMSQDEIGGMDVFLNNIDNIDDAFPKVEKLIGLKNYAEKATDKYPEIVEWINIFDVNIAIIIAIMLIVVVINIIMVLLILIIERTNSIGILKTLGTSNGQIRSIFINYTLLIMIPGIIIGNVLGIGLLLLQKYFGLITLNPENYYVSVVPVDLNPLYIFMISAGILLVSAISLILPSFLISKISPVKAIKYS</sequence>
<organism evidence="10 11">
    <name type="scientific">Halpernia frigidisoli</name>
    <dbReference type="NCBI Taxonomy" id="1125876"/>
    <lineage>
        <taxon>Bacteria</taxon>
        <taxon>Pseudomonadati</taxon>
        <taxon>Bacteroidota</taxon>
        <taxon>Flavobacteriia</taxon>
        <taxon>Flavobacteriales</taxon>
        <taxon>Weeksellaceae</taxon>
        <taxon>Chryseobacterium group</taxon>
        <taxon>Halpernia</taxon>
    </lineage>
</organism>
<dbReference type="RefSeq" id="WP_090079405.1">
    <property type="nucleotide sequence ID" value="NZ_FOQT01000002.1"/>
</dbReference>
<dbReference type="InterPro" id="IPR051447">
    <property type="entry name" value="Lipoprotein-release_system"/>
</dbReference>
<dbReference type="GO" id="GO:0044874">
    <property type="term" value="P:lipoprotein localization to outer membrane"/>
    <property type="evidence" value="ECO:0007669"/>
    <property type="project" value="TreeGrafter"/>
</dbReference>
<protein>
    <submittedName>
        <fullName evidence="10">Lipoprotein-releasing system permease protein</fullName>
    </submittedName>
</protein>
<dbReference type="Pfam" id="PF12704">
    <property type="entry name" value="MacB_PCD"/>
    <property type="match status" value="1"/>
</dbReference>
<evidence type="ECO:0000256" key="5">
    <source>
        <dbReference type="ARBA" id="ARBA00022989"/>
    </source>
</evidence>
<keyword evidence="3" id="KW-1003">Cell membrane</keyword>
<evidence type="ECO:0000256" key="1">
    <source>
        <dbReference type="ARBA" id="ARBA00004651"/>
    </source>
</evidence>
<dbReference type="AlphaFoldDB" id="A0A1I3FHS2"/>
<evidence type="ECO:0000256" key="3">
    <source>
        <dbReference type="ARBA" id="ARBA00022475"/>
    </source>
</evidence>
<feature type="transmembrane region" description="Helical" evidence="7">
    <location>
        <begin position="373"/>
        <end position="397"/>
    </location>
</feature>
<feature type="domain" description="MacB-like periplasmic core" evidence="9">
    <location>
        <begin position="31"/>
        <end position="240"/>
    </location>
</feature>
<feature type="transmembrane region" description="Helical" evidence="7">
    <location>
        <begin position="21"/>
        <end position="42"/>
    </location>
</feature>
<dbReference type="OrthoDB" id="1522670at2"/>
<evidence type="ECO:0000256" key="4">
    <source>
        <dbReference type="ARBA" id="ARBA00022692"/>
    </source>
</evidence>
<dbReference type="STRING" id="1125876.SAMN05443292_1392"/>
<proteinExistence type="inferred from homology"/>
<dbReference type="InterPro" id="IPR025857">
    <property type="entry name" value="MacB_PCD"/>
</dbReference>
<comment type="subcellular location">
    <subcellularLocation>
        <location evidence="1">Cell membrane</location>
        <topology evidence="1">Multi-pass membrane protein</topology>
    </subcellularLocation>
</comment>
<name>A0A1I3FHS2_9FLAO</name>
<evidence type="ECO:0000256" key="6">
    <source>
        <dbReference type="ARBA" id="ARBA00023136"/>
    </source>
</evidence>
<dbReference type="PANTHER" id="PTHR30489:SF0">
    <property type="entry name" value="LIPOPROTEIN-RELEASING SYSTEM TRANSMEMBRANE PROTEIN LOLE"/>
    <property type="match status" value="1"/>
</dbReference>
<keyword evidence="4 7" id="KW-0812">Transmembrane</keyword>
<evidence type="ECO:0000259" key="8">
    <source>
        <dbReference type="Pfam" id="PF02687"/>
    </source>
</evidence>
<evidence type="ECO:0000313" key="10">
    <source>
        <dbReference type="EMBL" id="SFI10759.1"/>
    </source>
</evidence>
<dbReference type="GO" id="GO:0098797">
    <property type="term" value="C:plasma membrane protein complex"/>
    <property type="evidence" value="ECO:0007669"/>
    <property type="project" value="TreeGrafter"/>
</dbReference>
<feature type="domain" description="ABC3 transporter permease C-terminal" evidence="8">
    <location>
        <begin position="277"/>
        <end position="402"/>
    </location>
</feature>